<comment type="caution">
    <text evidence="16">The sequence shown here is derived from an EMBL/GenBank/DDBJ whole genome shotgun (WGS) entry which is preliminary data.</text>
</comment>
<dbReference type="InterPro" id="IPR000531">
    <property type="entry name" value="Beta-barrel_TonB"/>
</dbReference>
<dbReference type="PROSITE" id="PS52016">
    <property type="entry name" value="TONB_DEPENDENT_REC_3"/>
    <property type="match status" value="1"/>
</dbReference>
<keyword evidence="8 12" id="KW-0798">TonB box</keyword>
<dbReference type="SUPFAM" id="SSF56935">
    <property type="entry name" value="Porins"/>
    <property type="match status" value="1"/>
</dbReference>
<keyword evidence="5 11" id="KW-0812">Transmembrane</keyword>
<dbReference type="OrthoDB" id="7455607at2"/>
<evidence type="ECO:0000313" key="17">
    <source>
        <dbReference type="Proteomes" id="UP000318681"/>
    </source>
</evidence>
<reference evidence="16 17" key="1">
    <citation type="submission" date="2019-07" db="EMBL/GenBank/DDBJ databases">
        <title>Sphingomonas solaris sp. nov., isolated from a solar panel from Boston, Massachusetts.</title>
        <authorList>
            <person name="Tanner K."/>
            <person name="Pascual J."/>
            <person name="Mancuso C."/>
            <person name="Pereto J."/>
            <person name="Khalil A."/>
            <person name="Vilanova C."/>
        </authorList>
    </citation>
    <scope>NUCLEOTIDE SEQUENCE [LARGE SCALE GENOMIC DNA]</scope>
    <source>
        <strain evidence="16 17">R4DWN</strain>
    </source>
</reference>
<feature type="chain" id="PRO_5022125849" evidence="13">
    <location>
        <begin position="28"/>
        <end position="781"/>
    </location>
</feature>
<dbReference type="AlphaFoldDB" id="A0A558RB54"/>
<dbReference type="GO" id="GO:0009279">
    <property type="term" value="C:cell outer membrane"/>
    <property type="evidence" value="ECO:0007669"/>
    <property type="project" value="UniProtKB-SubCell"/>
</dbReference>
<dbReference type="GO" id="GO:0006826">
    <property type="term" value="P:iron ion transport"/>
    <property type="evidence" value="ECO:0007669"/>
    <property type="project" value="UniProtKB-KW"/>
</dbReference>
<keyword evidence="16" id="KW-0675">Receptor</keyword>
<evidence type="ECO:0000256" key="9">
    <source>
        <dbReference type="ARBA" id="ARBA00023136"/>
    </source>
</evidence>
<evidence type="ECO:0000256" key="10">
    <source>
        <dbReference type="ARBA" id="ARBA00023237"/>
    </source>
</evidence>
<dbReference type="PANTHER" id="PTHR32552">
    <property type="entry name" value="FERRICHROME IRON RECEPTOR-RELATED"/>
    <property type="match status" value="1"/>
</dbReference>
<keyword evidence="13" id="KW-0732">Signal</keyword>
<evidence type="ECO:0000256" key="11">
    <source>
        <dbReference type="PROSITE-ProRule" id="PRU01360"/>
    </source>
</evidence>
<gene>
    <name evidence="16" type="ORF">FOY91_03925</name>
</gene>
<evidence type="ECO:0000259" key="15">
    <source>
        <dbReference type="Pfam" id="PF07715"/>
    </source>
</evidence>
<dbReference type="InterPro" id="IPR039426">
    <property type="entry name" value="TonB-dep_rcpt-like"/>
</dbReference>
<evidence type="ECO:0000256" key="2">
    <source>
        <dbReference type="ARBA" id="ARBA00022448"/>
    </source>
</evidence>
<sequence>MRIELSMRASCLAIVASMGAISTGVQAQGTATLAPTTTVASDAPVEAAADQGGGGLEDITVTAQRRPEKVQSIPVAVSAFNAQTIRALNLEDAISVSKYVPSMISQHNAGLATANSYFLRGLGNTQSAATFDPPVGTYVDDIYVARQNANNYAFFDTERVEVLRGPQGTLFGRNTTGGAVNIIMRKPSEDFGGKFEVTAGSYDRVTAKASIDVPLSEKILTKLSAFYVTDDGFVKNITTGEHLNGDKSYGVRGDVRLKPTESLTIDLSGEYTKNTGTYFGVRVLPVASSKFRTSTTPVFYEAAMNMRQVSCKGDPVTILLGTQDGLCLNTDNYATSAHINWDTDAGSLEAIVGYRKQNQGYINNYSSSTVNKFAGFVLADKIRNNQHSGELKWSSSAFDDKLKYVAGIFYLKENNELKTATFSGGTTSYVLARTASNGVTYGADIHFDQSVETAAAYAQADWEFLPDLTLTAGARYTYETKRIDFFQSDRFFSPAFTSNPTGAAGYSSAQVEAAGIPLKQEQNRVTPRVALTYKVTPGTIVYASATNGFKSGGWNGTNSVPFQVLPFRPERTWSYETGFKSDLFNRKLRLNGTAYLAVTKDLQVTSGIIVPPSTVISQLARNAGKLRTYGFEFETVFAPTKQFNVFVNGSIGKGKYLSTVLTPGVPLVSQITTDTIPLRVPTFQLATGATYKVPVAALGGNVGLTAAYRHNSSYAVAALNTAFAPREDFVDLNLTYDNDDGEWGAAFGVTNLTKQETITANFISLFPGDPRRFTGRLWFNF</sequence>
<evidence type="ECO:0000256" key="1">
    <source>
        <dbReference type="ARBA" id="ARBA00004571"/>
    </source>
</evidence>
<accession>A0A558RB54</accession>
<organism evidence="16 17">
    <name type="scientific">Alterirhizorhabdus solaris</name>
    <dbReference type="NCBI Taxonomy" id="2529389"/>
    <lineage>
        <taxon>Bacteria</taxon>
        <taxon>Pseudomonadati</taxon>
        <taxon>Pseudomonadota</taxon>
        <taxon>Alphaproteobacteria</taxon>
        <taxon>Sphingomonadales</taxon>
        <taxon>Rhizorhabdaceae</taxon>
        <taxon>Alterirhizorhabdus</taxon>
    </lineage>
</organism>
<feature type="domain" description="TonB-dependent receptor-like beta-barrel" evidence="14">
    <location>
        <begin position="330"/>
        <end position="752"/>
    </location>
</feature>
<protein>
    <submittedName>
        <fullName evidence="16">TonB-dependent receptor</fullName>
    </submittedName>
</protein>
<keyword evidence="10 11" id="KW-0998">Cell outer membrane</keyword>
<keyword evidence="17" id="KW-1185">Reference proteome</keyword>
<dbReference type="EMBL" id="VNIM01000009">
    <property type="protein sequence ID" value="TVV76578.1"/>
    <property type="molecule type" value="Genomic_DNA"/>
</dbReference>
<evidence type="ECO:0000256" key="4">
    <source>
        <dbReference type="ARBA" id="ARBA00022496"/>
    </source>
</evidence>
<evidence type="ECO:0000256" key="6">
    <source>
        <dbReference type="ARBA" id="ARBA00023004"/>
    </source>
</evidence>
<dbReference type="InterPro" id="IPR036942">
    <property type="entry name" value="Beta-barrel_TonB_sf"/>
</dbReference>
<dbReference type="InterPro" id="IPR012910">
    <property type="entry name" value="Plug_dom"/>
</dbReference>
<evidence type="ECO:0000256" key="3">
    <source>
        <dbReference type="ARBA" id="ARBA00022452"/>
    </source>
</evidence>
<keyword evidence="4" id="KW-0410">Iron transport</keyword>
<dbReference type="Pfam" id="PF00593">
    <property type="entry name" value="TonB_dep_Rec_b-barrel"/>
    <property type="match status" value="1"/>
</dbReference>
<proteinExistence type="inferred from homology"/>
<evidence type="ECO:0000313" key="16">
    <source>
        <dbReference type="EMBL" id="TVV76578.1"/>
    </source>
</evidence>
<dbReference type="PANTHER" id="PTHR32552:SF81">
    <property type="entry name" value="TONB-DEPENDENT OUTER MEMBRANE RECEPTOR"/>
    <property type="match status" value="1"/>
</dbReference>
<evidence type="ECO:0000256" key="7">
    <source>
        <dbReference type="ARBA" id="ARBA00023065"/>
    </source>
</evidence>
<dbReference type="Pfam" id="PF07715">
    <property type="entry name" value="Plug"/>
    <property type="match status" value="1"/>
</dbReference>
<keyword evidence="7" id="KW-0406">Ion transport</keyword>
<keyword evidence="9 11" id="KW-0472">Membrane</keyword>
<evidence type="ECO:0000256" key="13">
    <source>
        <dbReference type="SAM" id="SignalP"/>
    </source>
</evidence>
<dbReference type="Gene3D" id="2.40.170.20">
    <property type="entry name" value="TonB-dependent receptor, beta-barrel domain"/>
    <property type="match status" value="1"/>
</dbReference>
<comment type="similarity">
    <text evidence="11 12">Belongs to the TonB-dependent receptor family.</text>
</comment>
<dbReference type="Proteomes" id="UP000318681">
    <property type="component" value="Unassembled WGS sequence"/>
</dbReference>
<feature type="domain" description="TonB-dependent receptor plug" evidence="15">
    <location>
        <begin position="70"/>
        <end position="179"/>
    </location>
</feature>
<evidence type="ECO:0000256" key="12">
    <source>
        <dbReference type="RuleBase" id="RU003357"/>
    </source>
</evidence>
<evidence type="ECO:0000259" key="14">
    <source>
        <dbReference type="Pfam" id="PF00593"/>
    </source>
</evidence>
<comment type="subcellular location">
    <subcellularLocation>
        <location evidence="1 11">Cell outer membrane</location>
        <topology evidence="1 11">Multi-pass membrane protein</topology>
    </subcellularLocation>
</comment>
<name>A0A558RB54_9SPHN</name>
<evidence type="ECO:0000256" key="8">
    <source>
        <dbReference type="ARBA" id="ARBA00023077"/>
    </source>
</evidence>
<keyword evidence="3 11" id="KW-1134">Transmembrane beta strand</keyword>
<keyword evidence="2 11" id="KW-0813">Transport</keyword>
<keyword evidence="6" id="KW-0408">Iron</keyword>
<evidence type="ECO:0000256" key="5">
    <source>
        <dbReference type="ARBA" id="ARBA00022692"/>
    </source>
</evidence>
<feature type="signal peptide" evidence="13">
    <location>
        <begin position="1"/>
        <end position="27"/>
    </location>
</feature>